<feature type="coiled-coil region" evidence="1">
    <location>
        <begin position="434"/>
        <end position="464"/>
    </location>
</feature>
<dbReference type="EMBL" id="CADCXV010001253">
    <property type="protein sequence ID" value="CAB0042996.1"/>
    <property type="molecule type" value="Genomic_DNA"/>
</dbReference>
<dbReference type="PANTHER" id="PTHR10773:SF19">
    <property type="match status" value="1"/>
</dbReference>
<gene>
    <name evidence="3" type="ORF">TBRA_LOCUS14584</name>
</gene>
<sequence>MAREESLGRASTRVCHDYSRARSYCTVQYMYSALYTGELAAAAGRLYDLIIFKCATILHFLCNKQPCEKCEVYSRLTEPEKQKKRTEMESHLECKEIVREMMKADKMRSKKDPTLCVANFDVEKLLLLPKVDIGPVYYMSKMCVLNFTIFELGVNLEHCNVWNETIGRKGANEIASFLLDFIMKKSGKGVKNFIFYSDNCAGQNRNKMLFSMYFKAARKYKVSITHSERSLATSSAIIVPQSHFDVDALTLGAAAVAATTNAAATNVYVYNHPCYFKLLLLLLDCASELIIGTVACREIYFARKAGANSCPIGQALPRCATTTMTISRGTRAQDLDSSSSSSSRKQQTRNYFEEEVPRDVTVYVVCGSIQEKRELAPCGLRGYRCSTLFSSSRLIGLFFALNFVERIEFYLNTFWARAITTRCRGIALSSPSFADAKECRVSSLQEKEDEEEKETTEIIEHEGKAYTCAVSASAPDSRRFFQTCTYEIAHGQVHRFRHIYTYLRGRFAAVLILYHVRGESEAHLVDSCAYRYTELCRDRDSQTFPTGEREGV</sequence>
<protein>
    <submittedName>
        <fullName evidence="3">Uncharacterized protein</fullName>
    </submittedName>
</protein>
<evidence type="ECO:0000313" key="3">
    <source>
        <dbReference type="EMBL" id="CAB0042996.1"/>
    </source>
</evidence>
<evidence type="ECO:0000313" key="4">
    <source>
        <dbReference type="Proteomes" id="UP000479190"/>
    </source>
</evidence>
<dbReference type="OrthoDB" id="7698642at2759"/>
<accession>A0A6H5J078</accession>
<organism evidence="3 4">
    <name type="scientific">Trichogramma brassicae</name>
    <dbReference type="NCBI Taxonomy" id="86971"/>
    <lineage>
        <taxon>Eukaryota</taxon>
        <taxon>Metazoa</taxon>
        <taxon>Ecdysozoa</taxon>
        <taxon>Arthropoda</taxon>
        <taxon>Hexapoda</taxon>
        <taxon>Insecta</taxon>
        <taxon>Pterygota</taxon>
        <taxon>Neoptera</taxon>
        <taxon>Endopterygota</taxon>
        <taxon>Hymenoptera</taxon>
        <taxon>Apocrita</taxon>
        <taxon>Proctotrupomorpha</taxon>
        <taxon>Chalcidoidea</taxon>
        <taxon>Trichogrammatidae</taxon>
        <taxon>Trichogramma</taxon>
    </lineage>
</organism>
<name>A0A6H5J078_9HYME</name>
<proteinExistence type="predicted"/>
<evidence type="ECO:0000256" key="2">
    <source>
        <dbReference type="SAM" id="MobiDB-lite"/>
    </source>
</evidence>
<feature type="region of interest" description="Disordered" evidence="2">
    <location>
        <begin position="330"/>
        <end position="352"/>
    </location>
</feature>
<dbReference type="PANTHER" id="PTHR10773">
    <property type="entry name" value="DNA-DIRECTED RNA POLYMERASES I, II, AND III SUBUNIT RPABC2"/>
    <property type="match status" value="1"/>
</dbReference>
<dbReference type="Proteomes" id="UP000479190">
    <property type="component" value="Unassembled WGS sequence"/>
</dbReference>
<keyword evidence="1" id="KW-0175">Coiled coil</keyword>
<reference evidence="3 4" key="1">
    <citation type="submission" date="2020-02" db="EMBL/GenBank/DDBJ databases">
        <authorList>
            <person name="Ferguson B K."/>
        </authorList>
    </citation>
    <scope>NUCLEOTIDE SEQUENCE [LARGE SCALE GENOMIC DNA]</scope>
</reference>
<keyword evidence="4" id="KW-1185">Reference proteome</keyword>
<evidence type="ECO:0000256" key="1">
    <source>
        <dbReference type="SAM" id="Coils"/>
    </source>
</evidence>
<dbReference type="AlphaFoldDB" id="A0A6H5J078"/>